<dbReference type="PANTHER" id="PTHR23155:SF1205">
    <property type="entry name" value="DISEASE RESISTANCE PROTEIN RPM1"/>
    <property type="match status" value="1"/>
</dbReference>
<dbReference type="Gene3D" id="3.80.10.10">
    <property type="entry name" value="Ribonuclease Inhibitor"/>
    <property type="match status" value="1"/>
</dbReference>
<name>A0A9Q0J7E0_9ROSI</name>
<keyword evidence="9" id="KW-1185">Reference proteome</keyword>
<dbReference type="InterPro" id="IPR027417">
    <property type="entry name" value="P-loop_NTPase"/>
</dbReference>
<dbReference type="Pfam" id="PF23559">
    <property type="entry name" value="WHD_DRP"/>
    <property type="match status" value="1"/>
</dbReference>
<dbReference type="Gene3D" id="1.10.10.10">
    <property type="entry name" value="Winged helix-like DNA-binding domain superfamily/Winged helix DNA-binding domain"/>
    <property type="match status" value="1"/>
</dbReference>
<dbReference type="SUPFAM" id="SSF52058">
    <property type="entry name" value="L domain-like"/>
    <property type="match status" value="1"/>
</dbReference>
<dbReference type="EMBL" id="JAKUCV010005161">
    <property type="protein sequence ID" value="KAJ4832291.1"/>
    <property type="molecule type" value="Genomic_DNA"/>
</dbReference>
<protein>
    <recommendedName>
        <fullName evidence="10">NB-ARC domain-containing protein</fullName>
    </recommendedName>
</protein>
<dbReference type="InterPro" id="IPR041118">
    <property type="entry name" value="Rx_N"/>
</dbReference>
<evidence type="ECO:0000259" key="5">
    <source>
        <dbReference type="Pfam" id="PF18052"/>
    </source>
</evidence>
<gene>
    <name evidence="8" type="ORF">Tsubulata_928185</name>
</gene>
<dbReference type="Pfam" id="PF23598">
    <property type="entry name" value="LRR_14"/>
    <property type="match status" value="1"/>
</dbReference>
<comment type="caution">
    <text evidence="8">The sequence shown here is derived from an EMBL/GenBank/DDBJ whole genome shotgun (WGS) entry which is preliminary data.</text>
</comment>
<evidence type="ECO:0008006" key="10">
    <source>
        <dbReference type="Google" id="ProtNLM"/>
    </source>
</evidence>
<dbReference type="OrthoDB" id="1060944at2759"/>
<dbReference type="InterPro" id="IPR002182">
    <property type="entry name" value="NB-ARC"/>
</dbReference>
<dbReference type="InterPro" id="IPR044974">
    <property type="entry name" value="Disease_R_plants"/>
</dbReference>
<dbReference type="PANTHER" id="PTHR23155">
    <property type="entry name" value="DISEASE RESISTANCE PROTEIN RP"/>
    <property type="match status" value="1"/>
</dbReference>
<proteinExistence type="predicted"/>
<dbReference type="Gene3D" id="3.40.50.300">
    <property type="entry name" value="P-loop containing nucleotide triphosphate hydrolases"/>
    <property type="match status" value="1"/>
</dbReference>
<sequence>MAVVPDAVITKIISVLETEAALLGGVADDLQDIKRELESMRPFLEDCDRRGPLTEGEKSWVAEVRDLAYDVEDIIDEYMYSVNRRRGRKKIIRDAIALPKDLWARRDIATRIQKIKRRIKDASERRLRYGTERVEGSRSSPTDHRVLLGEAALFLKDDDLVGFKDEHQMLLRWLTTGELQRTTISVVGMGGSGKTTLIAKAYNCEIVKQHFECSAWITVSQTYSIEDLFKSFIQQFYKAGNEAIPLDLATMSYRNLVEMLVNYLERKRYMVVLDDHGCRVIITTRMEDVAAKSFEVGSNIHHIKAMEESEARTLFCMKAFPWNARSCPPELEPLAKDVVEKCQGLPLAVVSLGGLFSTKHSELEWRTTINSLNWELSNNNMLQPIKSILLLSYNDLPYRLKHCFLYCCLFPEDYKIERERLARLWMAEGFIENVRGLTQEEIADRYLVELIRRSLLQLVQVDMYGLPRACKMHDMLRELALTKSEEEKFCASYDERVGEGAIRRLSMQASWAEIKLWEGTTQLRSFLLFGPFFSDSSRAEIILSEGMINKLLSGFKLLRVLDLGGAPIETFPDHIVTLFNLRCLNLERTRIKKLPESIGRLYNLETLNLRWSQVEALPNEIVNLKNLQYIVSGQLRRDMKFVIGTQFPPKLNTFKNLQGLGYVEANSTVLEEIRSMSQLVILYITNIEGSQGEDLCFAIQNMPLLRRLFVAAAKEDGILCLDALKSPPPLLEELVLSGKLENNPQWFQSLHNLRYLSLSGSGFTNDKFGALPNVRRLELFHAYEELHLEFTNCFHNLEELIIHECHTLQSIRIDTGVMLGLKELNIQSCGMLKEVPSGIKYLSRLQKLYLFAVSEDLIKRIEEPSGVDRPNVQHIPSIFYETSSGLVKINLSSFVDTTGILLNSHILFFFNLISCCNEDNI</sequence>
<evidence type="ECO:0000256" key="1">
    <source>
        <dbReference type="ARBA" id="ARBA00022737"/>
    </source>
</evidence>
<feature type="domain" description="Disease resistance R13L4/SHOC-2-like LRR" evidence="7">
    <location>
        <begin position="550"/>
        <end position="850"/>
    </location>
</feature>
<dbReference type="GO" id="GO:0098542">
    <property type="term" value="P:defense response to other organism"/>
    <property type="evidence" value="ECO:0007669"/>
    <property type="project" value="TreeGrafter"/>
</dbReference>
<reference evidence="8" key="1">
    <citation type="submission" date="2022-02" db="EMBL/GenBank/DDBJ databases">
        <authorList>
            <person name="Henning P.M."/>
            <person name="McCubbin A.G."/>
            <person name="Shore J.S."/>
        </authorList>
    </citation>
    <scope>NUCLEOTIDE SEQUENCE</scope>
    <source>
        <strain evidence="8">F60SS</strain>
        <tissue evidence="8">Leaves</tissue>
    </source>
</reference>
<dbReference type="InterPro" id="IPR042197">
    <property type="entry name" value="Apaf_helical"/>
</dbReference>
<dbReference type="FunFam" id="1.10.10.10:FF:000322">
    <property type="entry name" value="Probable disease resistance protein At1g63360"/>
    <property type="match status" value="1"/>
</dbReference>
<dbReference type="InterPro" id="IPR036388">
    <property type="entry name" value="WH-like_DNA-bd_sf"/>
</dbReference>
<evidence type="ECO:0000256" key="3">
    <source>
        <dbReference type="ARBA" id="ARBA00022821"/>
    </source>
</evidence>
<accession>A0A9Q0J7E0</accession>
<dbReference type="Pfam" id="PF00931">
    <property type="entry name" value="NB-ARC"/>
    <property type="match status" value="1"/>
</dbReference>
<dbReference type="AlphaFoldDB" id="A0A9Q0J7E0"/>
<evidence type="ECO:0000313" key="9">
    <source>
        <dbReference type="Proteomes" id="UP001141552"/>
    </source>
</evidence>
<reference evidence="8" key="2">
    <citation type="journal article" date="2023" name="Plants (Basel)">
        <title>Annotation of the Turnera subulata (Passifloraceae) Draft Genome Reveals the S-Locus Evolved after the Divergence of Turneroideae from Passifloroideae in a Stepwise Manner.</title>
        <authorList>
            <person name="Henning P.M."/>
            <person name="Roalson E.H."/>
            <person name="Mir W."/>
            <person name="McCubbin A.G."/>
            <person name="Shore J.S."/>
        </authorList>
    </citation>
    <scope>NUCLEOTIDE SEQUENCE</scope>
    <source>
        <strain evidence="8">F60SS</strain>
    </source>
</reference>
<dbReference type="Proteomes" id="UP001141552">
    <property type="component" value="Unassembled WGS sequence"/>
</dbReference>
<keyword evidence="3" id="KW-0611">Plant defense</keyword>
<dbReference type="SUPFAM" id="SSF52540">
    <property type="entry name" value="P-loop containing nucleoside triphosphate hydrolases"/>
    <property type="match status" value="1"/>
</dbReference>
<evidence type="ECO:0000259" key="6">
    <source>
        <dbReference type="Pfam" id="PF23559"/>
    </source>
</evidence>
<dbReference type="GO" id="GO:0043531">
    <property type="term" value="F:ADP binding"/>
    <property type="evidence" value="ECO:0007669"/>
    <property type="project" value="InterPro"/>
</dbReference>
<dbReference type="Pfam" id="PF18052">
    <property type="entry name" value="Rx_N"/>
    <property type="match status" value="1"/>
</dbReference>
<feature type="domain" description="Disease resistance protein winged helix" evidence="6">
    <location>
        <begin position="409"/>
        <end position="480"/>
    </location>
</feature>
<dbReference type="InterPro" id="IPR038005">
    <property type="entry name" value="RX-like_CC"/>
</dbReference>
<feature type="domain" description="Disease resistance N-terminal" evidence="5">
    <location>
        <begin position="7"/>
        <end position="90"/>
    </location>
</feature>
<dbReference type="Gene3D" id="1.20.5.4130">
    <property type="match status" value="1"/>
</dbReference>
<evidence type="ECO:0000313" key="8">
    <source>
        <dbReference type="EMBL" id="KAJ4832291.1"/>
    </source>
</evidence>
<dbReference type="InterPro" id="IPR055414">
    <property type="entry name" value="LRR_R13L4/SHOC2-like"/>
</dbReference>
<dbReference type="InterPro" id="IPR032675">
    <property type="entry name" value="LRR_dom_sf"/>
</dbReference>
<dbReference type="PRINTS" id="PR00364">
    <property type="entry name" value="DISEASERSIST"/>
</dbReference>
<evidence type="ECO:0000259" key="7">
    <source>
        <dbReference type="Pfam" id="PF23598"/>
    </source>
</evidence>
<keyword evidence="1" id="KW-0677">Repeat</keyword>
<keyword evidence="2" id="KW-0547">Nucleotide-binding</keyword>
<feature type="domain" description="NB-ARC" evidence="4">
    <location>
        <begin position="168"/>
        <end position="322"/>
    </location>
</feature>
<evidence type="ECO:0000259" key="4">
    <source>
        <dbReference type="Pfam" id="PF00931"/>
    </source>
</evidence>
<dbReference type="CDD" id="cd14798">
    <property type="entry name" value="RX-CC_like"/>
    <property type="match status" value="1"/>
</dbReference>
<evidence type="ECO:0000256" key="2">
    <source>
        <dbReference type="ARBA" id="ARBA00022741"/>
    </source>
</evidence>
<dbReference type="InterPro" id="IPR058922">
    <property type="entry name" value="WHD_DRP"/>
</dbReference>
<organism evidence="8 9">
    <name type="scientific">Turnera subulata</name>
    <dbReference type="NCBI Taxonomy" id="218843"/>
    <lineage>
        <taxon>Eukaryota</taxon>
        <taxon>Viridiplantae</taxon>
        <taxon>Streptophyta</taxon>
        <taxon>Embryophyta</taxon>
        <taxon>Tracheophyta</taxon>
        <taxon>Spermatophyta</taxon>
        <taxon>Magnoliopsida</taxon>
        <taxon>eudicotyledons</taxon>
        <taxon>Gunneridae</taxon>
        <taxon>Pentapetalae</taxon>
        <taxon>rosids</taxon>
        <taxon>fabids</taxon>
        <taxon>Malpighiales</taxon>
        <taxon>Passifloraceae</taxon>
        <taxon>Turnera</taxon>
    </lineage>
</organism>
<dbReference type="Gene3D" id="1.10.8.430">
    <property type="entry name" value="Helical domain of apoptotic protease-activating factors"/>
    <property type="match status" value="1"/>
</dbReference>